<reference evidence="1 2" key="1">
    <citation type="submission" date="2022-04" db="EMBL/GenBank/DDBJ databases">
        <title>The arsenic-methylating capacity of Chitinophaga filiformis YT5 during chitin decomposition.</title>
        <authorList>
            <person name="Chen G."/>
            <person name="Liang Y."/>
        </authorList>
    </citation>
    <scope>NUCLEOTIDE SEQUENCE [LARGE SCALE GENOMIC DNA]</scope>
    <source>
        <strain evidence="1 2">YT5</strain>
    </source>
</reference>
<sequence>MKRPKISMLVPGKSNANKFFSIVLKKELLKMPEYFTTWSKIFVVSGINGDFHTLKKILIKNGIINTKYQWTFEDGRLVILGNCFDEKKLECLWLIYSLEEKAEKLGGHVHFIPGKKELENLNGGWRDKHPRYAMRASKYGKRLCVLYDGNGELYRWLRVKNVAERIGDFLFTHGTLDPYDLAAEFPDRLEEVLRSSGARLIVAGNVSYPGVTCFLNGKLINVNTGRNEGISRGLLIYPESFCIADSNGTMEELGLR</sequence>
<dbReference type="PANTHER" id="PTHR46546:SF4">
    <property type="entry name" value="SHEWANELLA-LIKE PROTEIN PHOSPHATASE 1"/>
    <property type="match status" value="1"/>
</dbReference>
<dbReference type="PANTHER" id="PTHR46546">
    <property type="entry name" value="SHEWANELLA-LIKE PROTEIN PHOSPHATASE 1"/>
    <property type="match status" value="1"/>
</dbReference>
<keyword evidence="2" id="KW-1185">Reference proteome</keyword>
<dbReference type="SUPFAM" id="SSF56300">
    <property type="entry name" value="Metallo-dependent phosphatases"/>
    <property type="match status" value="1"/>
</dbReference>
<accession>A0ABY4I467</accession>
<proteinExistence type="predicted"/>
<protein>
    <recommendedName>
        <fullName evidence="3">Metallophosphoesterase</fullName>
    </recommendedName>
</protein>
<dbReference type="Gene3D" id="3.60.21.10">
    <property type="match status" value="1"/>
</dbReference>
<evidence type="ECO:0000313" key="2">
    <source>
        <dbReference type="Proteomes" id="UP000830198"/>
    </source>
</evidence>
<dbReference type="InterPro" id="IPR029052">
    <property type="entry name" value="Metallo-depent_PP-like"/>
</dbReference>
<gene>
    <name evidence="1" type="ORF">MYF79_04885</name>
</gene>
<dbReference type="RefSeq" id="WP_247812813.1">
    <property type="nucleotide sequence ID" value="NZ_CP095855.1"/>
</dbReference>
<dbReference type="Proteomes" id="UP000830198">
    <property type="component" value="Chromosome"/>
</dbReference>
<organism evidence="1 2">
    <name type="scientific">Chitinophaga filiformis</name>
    <name type="common">Myxococcus filiformis</name>
    <name type="synonym">Flexibacter filiformis</name>
    <dbReference type="NCBI Taxonomy" id="104663"/>
    <lineage>
        <taxon>Bacteria</taxon>
        <taxon>Pseudomonadati</taxon>
        <taxon>Bacteroidota</taxon>
        <taxon>Chitinophagia</taxon>
        <taxon>Chitinophagales</taxon>
        <taxon>Chitinophagaceae</taxon>
        <taxon>Chitinophaga</taxon>
    </lineage>
</organism>
<evidence type="ECO:0000313" key="1">
    <source>
        <dbReference type="EMBL" id="UPK70632.1"/>
    </source>
</evidence>
<dbReference type="EMBL" id="CP095855">
    <property type="protein sequence ID" value="UPK70632.1"/>
    <property type="molecule type" value="Genomic_DNA"/>
</dbReference>
<name>A0ABY4I467_CHIFI</name>
<evidence type="ECO:0008006" key="3">
    <source>
        <dbReference type="Google" id="ProtNLM"/>
    </source>
</evidence>